<comment type="caution">
    <text evidence="1">The sequence shown here is derived from an EMBL/GenBank/DDBJ whole genome shotgun (WGS) entry which is preliminary data.</text>
</comment>
<gene>
    <name evidence="1" type="ORF">HNR39_002240</name>
</gene>
<name>A0A840RRK2_9BURK</name>
<proteinExistence type="predicted"/>
<sequence>MRNAIIRAAFGVAMASMAPLGHTHAIAGDRTFPVTLAVDDPGVGDELNFQFGHIRLPNDDGDLATNNSLSLNYAKTITSNLAISVGDNYATQHVSGNPTVKGMDNFKLGIKYLAYVNPVHEFMLSIGVDSNIGGTGSKAIGTSYSAYTPTIYAGKGFGDLPEALRWLKPFAITGTIGQQYATNRSVPNALNWGVTLQYSLPYLQYSVKNIGLPAPFSNMIPVVELAMSTCTSGNCSGRTTGTINPGVIWESRRGQIGVEAQIPANRASGNGVGVLVQTHFFFDDIFSQLIGKPVF</sequence>
<organism evidence="1 2">
    <name type="scientific">Glaciimonas immobilis</name>
    <dbReference type="NCBI Taxonomy" id="728004"/>
    <lineage>
        <taxon>Bacteria</taxon>
        <taxon>Pseudomonadati</taxon>
        <taxon>Pseudomonadota</taxon>
        <taxon>Betaproteobacteria</taxon>
        <taxon>Burkholderiales</taxon>
        <taxon>Oxalobacteraceae</taxon>
        <taxon>Glaciimonas</taxon>
    </lineage>
</organism>
<protein>
    <submittedName>
        <fullName evidence="1">Uncharacterized protein</fullName>
    </submittedName>
</protein>
<keyword evidence="2" id="KW-1185">Reference proteome</keyword>
<accession>A0A840RRK2</accession>
<evidence type="ECO:0000313" key="2">
    <source>
        <dbReference type="Proteomes" id="UP000571084"/>
    </source>
</evidence>
<dbReference type="Proteomes" id="UP000571084">
    <property type="component" value="Unassembled WGS sequence"/>
</dbReference>
<dbReference type="EMBL" id="JACHHQ010000004">
    <property type="protein sequence ID" value="MBB5200405.1"/>
    <property type="molecule type" value="Genomic_DNA"/>
</dbReference>
<evidence type="ECO:0000313" key="1">
    <source>
        <dbReference type="EMBL" id="MBB5200405.1"/>
    </source>
</evidence>
<reference evidence="1 2" key="1">
    <citation type="submission" date="2020-08" db="EMBL/GenBank/DDBJ databases">
        <title>Genomic Encyclopedia of Type Strains, Phase IV (KMG-IV): sequencing the most valuable type-strain genomes for metagenomic binning, comparative biology and taxonomic classification.</title>
        <authorList>
            <person name="Goeker M."/>
        </authorList>
    </citation>
    <scope>NUCLEOTIDE SEQUENCE [LARGE SCALE GENOMIC DNA]</scope>
    <source>
        <strain evidence="1 2">DSM 23240</strain>
    </source>
</reference>
<dbReference type="RefSeq" id="WP_245182134.1">
    <property type="nucleotide sequence ID" value="NZ_JAAOZT010000001.1"/>
</dbReference>
<dbReference type="AlphaFoldDB" id="A0A840RRK2"/>